<dbReference type="Pfam" id="PF00664">
    <property type="entry name" value="ABC_membrane"/>
    <property type="match status" value="1"/>
</dbReference>
<dbReference type="Gene3D" id="3.40.50.300">
    <property type="entry name" value="P-loop containing nucleotide triphosphate hydrolases"/>
    <property type="match status" value="1"/>
</dbReference>
<name>A0A2G2WIN0_CAPBA</name>
<organism evidence="10 11">
    <name type="scientific">Capsicum baccatum</name>
    <name type="common">Peruvian pepper</name>
    <dbReference type="NCBI Taxonomy" id="33114"/>
    <lineage>
        <taxon>Eukaryota</taxon>
        <taxon>Viridiplantae</taxon>
        <taxon>Streptophyta</taxon>
        <taxon>Embryophyta</taxon>
        <taxon>Tracheophyta</taxon>
        <taxon>Spermatophyta</taxon>
        <taxon>Magnoliopsida</taxon>
        <taxon>eudicotyledons</taxon>
        <taxon>Gunneridae</taxon>
        <taxon>Pentapetalae</taxon>
        <taxon>asterids</taxon>
        <taxon>lamiids</taxon>
        <taxon>Solanales</taxon>
        <taxon>Solanaceae</taxon>
        <taxon>Solanoideae</taxon>
        <taxon>Capsiceae</taxon>
        <taxon>Capsicum</taxon>
    </lineage>
</organism>
<dbReference type="Proteomes" id="UP000224567">
    <property type="component" value="Unassembled WGS sequence"/>
</dbReference>
<dbReference type="InterPro" id="IPR017871">
    <property type="entry name" value="ABC_transporter-like_CS"/>
</dbReference>
<evidence type="ECO:0000256" key="5">
    <source>
        <dbReference type="ARBA" id="ARBA00022989"/>
    </source>
</evidence>
<dbReference type="Gene3D" id="1.20.1560.10">
    <property type="entry name" value="ABC transporter type 1, transmembrane domain"/>
    <property type="match status" value="1"/>
</dbReference>
<feature type="domain" description="ABC transmembrane type-1" evidence="9">
    <location>
        <begin position="194"/>
        <end position="363"/>
    </location>
</feature>
<dbReference type="PANTHER" id="PTHR24223">
    <property type="entry name" value="ATP-BINDING CASSETTE SUB-FAMILY C"/>
    <property type="match status" value="1"/>
</dbReference>
<evidence type="ECO:0000256" key="1">
    <source>
        <dbReference type="ARBA" id="ARBA00022448"/>
    </source>
</evidence>
<feature type="domain" description="ABC transporter" evidence="8">
    <location>
        <begin position="1"/>
        <end position="192"/>
    </location>
</feature>
<reference evidence="11" key="2">
    <citation type="journal article" date="2017" name="J. Anim. Genet.">
        <title>Multiple reference genome sequences of hot pepper reveal the massive evolution of plant disease resistance genes by retroduplication.</title>
        <authorList>
            <person name="Kim S."/>
            <person name="Park J."/>
            <person name="Yeom S.-I."/>
            <person name="Kim Y.-M."/>
            <person name="Seo E."/>
            <person name="Kim K.-T."/>
            <person name="Kim M.-S."/>
            <person name="Lee J.M."/>
            <person name="Cheong K."/>
            <person name="Shin H.-S."/>
            <person name="Kim S.-B."/>
            <person name="Han K."/>
            <person name="Lee J."/>
            <person name="Park M."/>
            <person name="Lee H.-A."/>
            <person name="Lee H.-Y."/>
            <person name="Lee Y."/>
            <person name="Oh S."/>
            <person name="Lee J.H."/>
            <person name="Choi E."/>
            <person name="Choi E."/>
            <person name="Lee S.E."/>
            <person name="Jeon J."/>
            <person name="Kim H."/>
            <person name="Choi G."/>
            <person name="Song H."/>
            <person name="Lee J."/>
            <person name="Lee S.-C."/>
            <person name="Kwon J.-K."/>
            <person name="Lee H.-Y."/>
            <person name="Koo N."/>
            <person name="Hong Y."/>
            <person name="Kim R.W."/>
            <person name="Kang W.-H."/>
            <person name="Huh J.H."/>
            <person name="Kang B.-C."/>
            <person name="Yang T.-J."/>
            <person name="Lee Y.-H."/>
            <person name="Bennetzen J.L."/>
            <person name="Choi D."/>
        </authorList>
    </citation>
    <scope>NUCLEOTIDE SEQUENCE [LARGE SCALE GENOMIC DNA]</scope>
    <source>
        <strain evidence="11">cv. PBC81</strain>
    </source>
</reference>
<dbReference type="SUPFAM" id="SSF52540">
    <property type="entry name" value="P-loop containing nucleoside triphosphate hydrolases"/>
    <property type="match status" value="1"/>
</dbReference>
<reference evidence="10 11" key="1">
    <citation type="journal article" date="2017" name="Genome Biol.">
        <title>New reference genome sequences of hot pepper reveal the massive evolution of plant disease-resistance genes by retroduplication.</title>
        <authorList>
            <person name="Kim S."/>
            <person name="Park J."/>
            <person name="Yeom S.I."/>
            <person name="Kim Y.M."/>
            <person name="Seo E."/>
            <person name="Kim K.T."/>
            <person name="Kim M.S."/>
            <person name="Lee J.M."/>
            <person name="Cheong K."/>
            <person name="Shin H.S."/>
            <person name="Kim S.B."/>
            <person name="Han K."/>
            <person name="Lee J."/>
            <person name="Park M."/>
            <person name="Lee H.A."/>
            <person name="Lee H.Y."/>
            <person name="Lee Y."/>
            <person name="Oh S."/>
            <person name="Lee J.H."/>
            <person name="Choi E."/>
            <person name="Choi E."/>
            <person name="Lee S.E."/>
            <person name="Jeon J."/>
            <person name="Kim H."/>
            <person name="Choi G."/>
            <person name="Song H."/>
            <person name="Lee J."/>
            <person name="Lee S.C."/>
            <person name="Kwon J.K."/>
            <person name="Lee H.Y."/>
            <person name="Koo N."/>
            <person name="Hong Y."/>
            <person name="Kim R.W."/>
            <person name="Kang W.H."/>
            <person name="Huh J.H."/>
            <person name="Kang B.C."/>
            <person name="Yang T.J."/>
            <person name="Lee Y.H."/>
            <person name="Bennetzen J.L."/>
            <person name="Choi D."/>
        </authorList>
    </citation>
    <scope>NUCLEOTIDE SEQUENCE [LARGE SCALE GENOMIC DNA]</scope>
    <source>
        <strain evidence="11">cv. PBC81</strain>
    </source>
</reference>
<feature type="transmembrane region" description="Helical" evidence="7">
    <location>
        <begin position="253"/>
        <end position="276"/>
    </location>
</feature>
<dbReference type="InterPro" id="IPR050173">
    <property type="entry name" value="ABC_transporter_C-like"/>
</dbReference>
<dbReference type="InterPro" id="IPR003439">
    <property type="entry name" value="ABC_transporter-like_ATP-bd"/>
</dbReference>
<accession>A0A2G2WIN0</accession>
<evidence type="ECO:0000259" key="9">
    <source>
        <dbReference type="PROSITE" id="PS50929"/>
    </source>
</evidence>
<dbReference type="GO" id="GO:0016020">
    <property type="term" value="C:membrane"/>
    <property type="evidence" value="ECO:0007669"/>
    <property type="project" value="InterPro"/>
</dbReference>
<evidence type="ECO:0000313" key="11">
    <source>
        <dbReference type="Proteomes" id="UP000224567"/>
    </source>
</evidence>
<dbReference type="PROSITE" id="PS00211">
    <property type="entry name" value="ABC_TRANSPORTER_1"/>
    <property type="match status" value="1"/>
</dbReference>
<keyword evidence="5 7" id="KW-1133">Transmembrane helix</keyword>
<dbReference type="PANTHER" id="PTHR24223:SF369">
    <property type="entry name" value="ABC TRANSPORTER C FAMILY MEMBER 10"/>
    <property type="match status" value="1"/>
</dbReference>
<evidence type="ECO:0000256" key="4">
    <source>
        <dbReference type="ARBA" id="ARBA00022840"/>
    </source>
</evidence>
<evidence type="ECO:0000256" key="2">
    <source>
        <dbReference type="ARBA" id="ARBA00022692"/>
    </source>
</evidence>
<dbReference type="EMBL" id="MLFT02000006">
    <property type="protein sequence ID" value="PHT45094.1"/>
    <property type="molecule type" value="Genomic_DNA"/>
</dbReference>
<evidence type="ECO:0000259" key="8">
    <source>
        <dbReference type="PROSITE" id="PS50893"/>
    </source>
</evidence>
<keyword evidence="1" id="KW-0813">Transport</keyword>
<dbReference type="GO" id="GO:0140359">
    <property type="term" value="F:ABC-type transporter activity"/>
    <property type="evidence" value="ECO:0007669"/>
    <property type="project" value="InterPro"/>
</dbReference>
<dbReference type="PROSITE" id="PS50893">
    <property type="entry name" value="ABC_TRANSPORTER_2"/>
    <property type="match status" value="1"/>
</dbReference>
<dbReference type="PROSITE" id="PS50929">
    <property type="entry name" value="ABC_TM1F"/>
    <property type="match status" value="1"/>
</dbReference>
<dbReference type="STRING" id="33114.A0A2G2WIN0"/>
<dbReference type="InterPro" id="IPR011527">
    <property type="entry name" value="ABC1_TM_dom"/>
</dbReference>
<evidence type="ECO:0000256" key="6">
    <source>
        <dbReference type="ARBA" id="ARBA00023136"/>
    </source>
</evidence>
<gene>
    <name evidence="10" type="ORF">CQW23_14252</name>
</gene>
<dbReference type="SUPFAM" id="SSF90123">
    <property type="entry name" value="ABC transporter transmembrane region"/>
    <property type="match status" value="1"/>
</dbReference>
<dbReference type="GO" id="GO:0005524">
    <property type="term" value="F:ATP binding"/>
    <property type="evidence" value="ECO:0007669"/>
    <property type="project" value="UniProtKB-KW"/>
</dbReference>
<proteinExistence type="predicted"/>
<keyword evidence="6 7" id="KW-0472">Membrane</keyword>
<keyword evidence="11" id="KW-1185">Reference proteome</keyword>
<dbReference type="InterPro" id="IPR027417">
    <property type="entry name" value="P-loop_NTPase"/>
</dbReference>
<sequence>MKDLWTVFYGAQSCSVDNGELCHADFGSMEDPFSCINQVQIDGTTAYVSQSAWIQTGTIRENILFGSPLDNQRYQQTLEKCSLLKDLKLLPYGDLTEIGERGVNLSGGQKQRIQLARALYHDADVYLLDDPFSAEYIMGALSGKTILLVTHQVDFLPASDMVLILQYSWMATNIENPEVSTLRLISVYLLIGFLLHSLFCAPMSFYDSTSLGRLLSRVSSDLSIVDLDVPFYLFFAVAATTNFYSNLTVLGVVTWQVLFVSIPMVYVAIFLQRYYFASAKELMRINGTPKSFVANHLAESIAGAVTIRVFKEEERFFMITFELIDVNASPFFHNFAANEWLIQRPEIISATVLASSALCMVLLPPGTFSSGTLSTHNILGIG</sequence>
<dbReference type="AlphaFoldDB" id="A0A2G2WIN0"/>
<dbReference type="Pfam" id="PF00005">
    <property type="entry name" value="ABC_tran"/>
    <property type="match status" value="1"/>
</dbReference>
<dbReference type="InterPro" id="IPR036640">
    <property type="entry name" value="ABC1_TM_sf"/>
</dbReference>
<feature type="transmembrane region" description="Helical" evidence="7">
    <location>
        <begin position="227"/>
        <end position="247"/>
    </location>
</feature>
<evidence type="ECO:0000256" key="3">
    <source>
        <dbReference type="ARBA" id="ARBA00022741"/>
    </source>
</evidence>
<dbReference type="GO" id="GO:0016887">
    <property type="term" value="F:ATP hydrolysis activity"/>
    <property type="evidence" value="ECO:0007669"/>
    <property type="project" value="InterPro"/>
</dbReference>
<keyword evidence="4" id="KW-0067">ATP-binding</keyword>
<protein>
    <submittedName>
        <fullName evidence="10">ABC transporter C family member 10</fullName>
    </submittedName>
</protein>
<evidence type="ECO:0000313" key="10">
    <source>
        <dbReference type="EMBL" id="PHT45094.1"/>
    </source>
</evidence>
<feature type="transmembrane region" description="Helical" evidence="7">
    <location>
        <begin position="185"/>
        <end position="206"/>
    </location>
</feature>
<comment type="caution">
    <text evidence="10">The sequence shown here is derived from an EMBL/GenBank/DDBJ whole genome shotgun (WGS) entry which is preliminary data.</text>
</comment>
<dbReference type="OrthoDB" id="6500128at2759"/>
<keyword evidence="2 7" id="KW-0812">Transmembrane</keyword>
<evidence type="ECO:0000256" key="7">
    <source>
        <dbReference type="SAM" id="Phobius"/>
    </source>
</evidence>
<keyword evidence="3" id="KW-0547">Nucleotide-binding</keyword>